<feature type="compositionally biased region" description="Low complexity" evidence="6">
    <location>
        <begin position="8"/>
        <end position="19"/>
    </location>
</feature>
<organism evidence="7 8">
    <name type="scientific">Paraburkholderia humisilvae</name>
    <dbReference type="NCBI Taxonomy" id="627669"/>
    <lineage>
        <taxon>Bacteria</taxon>
        <taxon>Pseudomonadati</taxon>
        <taxon>Pseudomonadota</taxon>
        <taxon>Betaproteobacteria</taxon>
        <taxon>Burkholderiales</taxon>
        <taxon>Burkholderiaceae</taxon>
        <taxon>Paraburkholderia</taxon>
    </lineage>
</organism>
<evidence type="ECO:0000256" key="3">
    <source>
        <dbReference type="ARBA" id="ARBA00022679"/>
    </source>
</evidence>
<dbReference type="Gene3D" id="3.90.1150.10">
    <property type="entry name" value="Aspartate Aminotransferase, domain 1"/>
    <property type="match status" value="1"/>
</dbReference>
<keyword evidence="2 7" id="KW-0032">Aminotransferase</keyword>
<protein>
    <submittedName>
        <fullName evidence="7">Putrescine--pyruvate aminotransferase</fullName>
        <ecNumber evidence="7">2.6.1.113</ecNumber>
    </submittedName>
</protein>
<dbReference type="AlphaFoldDB" id="A0A6J5DUM0"/>
<gene>
    <name evidence="7" type="primary">spuC_2</name>
    <name evidence="7" type="ORF">LMG29542_02977</name>
</gene>
<evidence type="ECO:0000256" key="5">
    <source>
        <dbReference type="RuleBase" id="RU003560"/>
    </source>
</evidence>
<evidence type="ECO:0000256" key="1">
    <source>
        <dbReference type="ARBA" id="ARBA00008954"/>
    </source>
</evidence>
<evidence type="ECO:0000256" key="2">
    <source>
        <dbReference type="ARBA" id="ARBA00022576"/>
    </source>
</evidence>
<dbReference type="PANTHER" id="PTHR43094:SF1">
    <property type="entry name" value="AMINOTRANSFERASE CLASS-III"/>
    <property type="match status" value="1"/>
</dbReference>
<dbReference type="InterPro" id="IPR015424">
    <property type="entry name" value="PyrdxlP-dep_Trfase"/>
</dbReference>
<dbReference type="InterPro" id="IPR005814">
    <property type="entry name" value="Aminotrans_3"/>
</dbReference>
<dbReference type="Proteomes" id="UP000494363">
    <property type="component" value="Unassembled WGS sequence"/>
</dbReference>
<dbReference type="NCBIfam" id="NF005682">
    <property type="entry name" value="PRK07480.1"/>
    <property type="match status" value="1"/>
</dbReference>
<dbReference type="InterPro" id="IPR015422">
    <property type="entry name" value="PyrdxlP-dep_Trfase_small"/>
</dbReference>
<evidence type="ECO:0000313" key="7">
    <source>
        <dbReference type="EMBL" id="CAB3757011.1"/>
    </source>
</evidence>
<dbReference type="SUPFAM" id="SSF53383">
    <property type="entry name" value="PLP-dependent transferases"/>
    <property type="match status" value="1"/>
</dbReference>
<feature type="compositionally biased region" description="Polar residues" evidence="6">
    <location>
        <begin position="20"/>
        <end position="31"/>
    </location>
</feature>
<dbReference type="CDD" id="cd00610">
    <property type="entry name" value="OAT_like"/>
    <property type="match status" value="1"/>
</dbReference>
<dbReference type="PANTHER" id="PTHR43094">
    <property type="entry name" value="AMINOTRANSFERASE"/>
    <property type="match status" value="1"/>
</dbReference>
<proteinExistence type="inferred from homology"/>
<dbReference type="EC" id="2.6.1.113" evidence="7"/>
<reference evidence="7 8" key="1">
    <citation type="submission" date="2020-04" db="EMBL/GenBank/DDBJ databases">
        <authorList>
            <person name="De Canck E."/>
        </authorList>
    </citation>
    <scope>NUCLEOTIDE SEQUENCE [LARGE SCALE GENOMIC DNA]</scope>
    <source>
        <strain evidence="7 8">LMG 29542</strain>
    </source>
</reference>
<feature type="region of interest" description="Disordered" evidence="6">
    <location>
        <begin position="1"/>
        <end position="31"/>
    </location>
</feature>
<dbReference type="GO" id="GO:0030170">
    <property type="term" value="F:pyridoxal phosphate binding"/>
    <property type="evidence" value="ECO:0007669"/>
    <property type="project" value="InterPro"/>
</dbReference>
<name>A0A6J5DUM0_9BURK</name>
<dbReference type="Gene3D" id="3.40.640.10">
    <property type="entry name" value="Type I PLP-dependent aspartate aminotransferase-like (Major domain)"/>
    <property type="match status" value="1"/>
</dbReference>
<keyword evidence="8" id="KW-1185">Reference proteome</keyword>
<dbReference type="GO" id="GO:0008483">
    <property type="term" value="F:transaminase activity"/>
    <property type="evidence" value="ECO:0007669"/>
    <property type="project" value="UniProtKB-KW"/>
</dbReference>
<accession>A0A6J5DUM0</accession>
<dbReference type="GO" id="GO:0005829">
    <property type="term" value="C:cytosol"/>
    <property type="evidence" value="ECO:0007669"/>
    <property type="project" value="TreeGrafter"/>
</dbReference>
<evidence type="ECO:0000313" key="8">
    <source>
        <dbReference type="Proteomes" id="UP000494363"/>
    </source>
</evidence>
<keyword evidence="7" id="KW-0670">Pyruvate</keyword>
<sequence length="482" mass="53023">MSLTTQGATYAPPAHAANAQQRGESSRGTRSTAEYRALDAAHHIHPFSDTGALNRNGSRIIVKAEGVYLWDSDGNRIMDGMAGLWCVNVGYGRKELADAAYRQMQDLSFYNTFFKTSHPPVIELSALLAELTPAAFNHFFYCNSGSEGNDTMLRIVHRYWATQRRPTKKYVISRKNGYHGSTIAGATLGGMDYMHEQIPSPVPHIVHIDQPYFFGEASADMTPDAFGLERARQLEAKILELGAENVAAFVGEPFQGAGGVIFPPSSYWPEIQRICRKYDVLLGADEVIGGFGRTGEWFSHQHFGFEPDLITLAKGLTSGYVPMGAVGLHDRIASALIDNGEFNHGMTYSGHPVAAAVAIANLTLLRDEGIVERVKHETGPYFQRLLRETFEDHPIVGEVAGTGLVAAVQLSSDPRTRRRFENGAEAGTICRDFCFNGNLIMRATGDRMVLSPPLVINRSEIDEIVEKAKCAIDATARQLERR</sequence>
<dbReference type="PIRSF" id="PIRSF000521">
    <property type="entry name" value="Transaminase_4ab_Lys_Orn"/>
    <property type="match status" value="1"/>
</dbReference>
<keyword evidence="3 7" id="KW-0808">Transferase</keyword>
<evidence type="ECO:0000256" key="4">
    <source>
        <dbReference type="ARBA" id="ARBA00022898"/>
    </source>
</evidence>
<dbReference type="InterPro" id="IPR015421">
    <property type="entry name" value="PyrdxlP-dep_Trfase_major"/>
</dbReference>
<dbReference type="RefSeq" id="WP_175227221.1">
    <property type="nucleotide sequence ID" value="NZ_CADIKH010000012.1"/>
</dbReference>
<comment type="similarity">
    <text evidence="1 5">Belongs to the class-III pyridoxal-phosphate-dependent aminotransferase family.</text>
</comment>
<evidence type="ECO:0000256" key="6">
    <source>
        <dbReference type="SAM" id="MobiDB-lite"/>
    </source>
</evidence>
<keyword evidence="4 5" id="KW-0663">Pyridoxal phosphate</keyword>
<dbReference type="Pfam" id="PF00202">
    <property type="entry name" value="Aminotran_3"/>
    <property type="match status" value="1"/>
</dbReference>
<dbReference type="FunFam" id="3.40.640.10:FF:000014">
    <property type="entry name" value="Adenosylmethionine-8-amino-7-oxononanoate aminotransferase, probable"/>
    <property type="match status" value="1"/>
</dbReference>
<dbReference type="EMBL" id="CADIKH010000012">
    <property type="protein sequence ID" value="CAB3757011.1"/>
    <property type="molecule type" value="Genomic_DNA"/>
</dbReference>